<evidence type="ECO:0000256" key="3">
    <source>
        <dbReference type="ARBA" id="ARBA00004262"/>
    </source>
</evidence>
<comment type="caution">
    <text evidence="18">The sequence shown here is derived from an EMBL/GenBank/DDBJ whole genome shotgun (WGS) entry which is preliminary data.</text>
</comment>
<dbReference type="PANTHER" id="PTHR47979">
    <property type="entry name" value="DRAB11-RELATED"/>
    <property type="match status" value="1"/>
</dbReference>
<dbReference type="Gene3D" id="3.40.50.300">
    <property type="entry name" value="P-loop containing nucleotide triphosphate hydrolases"/>
    <property type="match status" value="1"/>
</dbReference>
<evidence type="ECO:0000256" key="7">
    <source>
        <dbReference type="ARBA" id="ARBA00022741"/>
    </source>
</evidence>
<evidence type="ECO:0000256" key="5">
    <source>
        <dbReference type="ARBA" id="ARBA00011984"/>
    </source>
</evidence>
<feature type="compositionally biased region" description="Polar residues" evidence="16">
    <location>
        <begin position="291"/>
        <end position="307"/>
    </location>
</feature>
<evidence type="ECO:0000256" key="13">
    <source>
        <dbReference type="ARBA" id="ARBA00023329"/>
    </source>
</evidence>
<dbReference type="AlphaFoldDB" id="A0AAD3MKR5"/>
<dbReference type="GO" id="GO:0055038">
    <property type="term" value="C:recycling endosome membrane"/>
    <property type="evidence" value="ECO:0007669"/>
    <property type="project" value="UniProtKB-SubCell"/>
</dbReference>
<dbReference type="PROSITE" id="PS50001">
    <property type="entry name" value="SH2"/>
    <property type="match status" value="1"/>
</dbReference>
<dbReference type="EC" id="3.6.5.2" evidence="5"/>
<dbReference type="Gene3D" id="3.30.505.10">
    <property type="entry name" value="SH2 domain"/>
    <property type="match status" value="1"/>
</dbReference>
<reference evidence="18" key="1">
    <citation type="submission" date="2022-08" db="EMBL/GenBank/DDBJ databases">
        <title>Genome sequencing of akame (Lates japonicus).</title>
        <authorList>
            <person name="Hashiguchi Y."/>
            <person name="Takahashi H."/>
        </authorList>
    </citation>
    <scope>NUCLEOTIDE SEQUENCE</scope>
    <source>
        <strain evidence="18">Kochi</strain>
    </source>
</reference>
<feature type="compositionally biased region" description="Low complexity" evidence="16">
    <location>
        <begin position="627"/>
        <end position="645"/>
    </location>
</feature>
<evidence type="ECO:0000256" key="6">
    <source>
        <dbReference type="ARBA" id="ARBA00022481"/>
    </source>
</evidence>
<evidence type="ECO:0000256" key="4">
    <source>
        <dbReference type="ARBA" id="ARBA00006270"/>
    </source>
</evidence>
<feature type="compositionally biased region" description="Polar residues" evidence="16">
    <location>
        <begin position="204"/>
        <end position="231"/>
    </location>
</feature>
<evidence type="ECO:0000313" key="19">
    <source>
        <dbReference type="Proteomes" id="UP001279410"/>
    </source>
</evidence>
<evidence type="ECO:0000256" key="9">
    <source>
        <dbReference type="ARBA" id="ARBA00023134"/>
    </source>
</evidence>
<dbReference type="Proteomes" id="UP001279410">
    <property type="component" value="Unassembled WGS sequence"/>
</dbReference>
<keyword evidence="9" id="KW-0342">GTP-binding</keyword>
<feature type="region of interest" description="Disordered" evidence="16">
    <location>
        <begin position="168"/>
        <end position="253"/>
    </location>
</feature>
<dbReference type="GO" id="GO:0045335">
    <property type="term" value="C:phagocytic vesicle"/>
    <property type="evidence" value="ECO:0007669"/>
    <property type="project" value="UniProtKB-SubCell"/>
</dbReference>
<evidence type="ECO:0000256" key="15">
    <source>
        <dbReference type="PROSITE-ProRule" id="PRU00191"/>
    </source>
</evidence>
<keyword evidence="19" id="KW-1185">Reference proteome</keyword>
<keyword evidence="10" id="KW-0472">Membrane</keyword>
<dbReference type="SMART" id="SM00173">
    <property type="entry name" value="RAS"/>
    <property type="match status" value="1"/>
</dbReference>
<evidence type="ECO:0000256" key="2">
    <source>
        <dbReference type="ARBA" id="ARBA00004156"/>
    </source>
</evidence>
<evidence type="ECO:0000256" key="11">
    <source>
        <dbReference type="ARBA" id="ARBA00023288"/>
    </source>
</evidence>
<dbReference type="SUPFAM" id="SSF52540">
    <property type="entry name" value="P-loop containing nucleoside triphosphate hydrolases"/>
    <property type="match status" value="1"/>
</dbReference>
<dbReference type="InterPro" id="IPR027417">
    <property type="entry name" value="P-loop_NTPase"/>
</dbReference>
<dbReference type="InterPro" id="IPR005225">
    <property type="entry name" value="Small_GTP-bd"/>
</dbReference>
<dbReference type="InterPro" id="IPR000980">
    <property type="entry name" value="SH2"/>
</dbReference>
<keyword evidence="13" id="KW-0968">Cytoplasmic vesicle</keyword>
<evidence type="ECO:0000259" key="17">
    <source>
        <dbReference type="PROSITE" id="PS50001"/>
    </source>
</evidence>
<dbReference type="InterPro" id="IPR001806">
    <property type="entry name" value="Small_GTPase"/>
</dbReference>
<protein>
    <recommendedName>
        <fullName evidence="5">small monomeric GTPase</fullName>
        <ecNumber evidence="5">3.6.5.2</ecNumber>
    </recommendedName>
</protein>
<feature type="region of interest" description="Disordered" evidence="16">
    <location>
        <begin position="265"/>
        <end position="284"/>
    </location>
</feature>
<dbReference type="SMART" id="SM00175">
    <property type="entry name" value="RAB"/>
    <property type="match status" value="1"/>
</dbReference>
<dbReference type="NCBIfam" id="TIGR00231">
    <property type="entry name" value="small_GTP"/>
    <property type="match status" value="1"/>
</dbReference>
<dbReference type="CDD" id="cd01868">
    <property type="entry name" value="Rab11_like"/>
    <property type="match status" value="1"/>
</dbReference>
<accession>A0AAD3MKR5</accession>
<dbReference type="SMART" id="SM00252">
    <property type="entry name" value="SH2"/>
    <property type="match status" value="1"/>
</dbReference>
<comment type="subcellular location">
    <subcellularLocation>
        <location evidence="2">Cytoplasmic vesicle membrane</location>
    </subcellularLocation>
    <subcellularLocation>
        <location evidence="3">Cytoplasmic vesicle</location>
        <location evidence="3">Phagosome</location>
    </subcellularLocation>
    <subcellularLocation>
        <location evidence="1">Recycling endosome membrane</location>
        <topology evidence="1">Lipid-anchor</topology>
    </subcellularLocation>
</comment>
<dbReference type="PROSITE" id="PS51420">
    <property type="entry name" value="RHO"/>
    <property type="match status" value="1"/>
</dbReference>
<name>A0AAD3MKR5_LATJO</name>
<dbReference type="SMART" id="SM00174">
    <property type="entry name" value="RHO"/>
    <property type="match status" value="1"/>
</dbReference>
<evidence type="ECO:0000256" key="10">
    <source>
        <dbReference type="ARBA" id="ARBA00023136"/>
    </source>
</evidence>
<dbReference type="GO" id="GO:0005525">
    <property type="term" value="F:GTP binding"/>
    <property type="evidence" value="ECO:0007669"/>
    <property type="project" value="UniProtKB-KW"/>
</dbReference>
<dbReference type="InterPro" id="IPR036860">
    <property type="entry name" value="SH2_dom_sf"/>
</dbReference>
<dbReference type="PROSITE" id="PS51421">
    <property type="entry name" value="RAS"/>
    <property type="match status" value="1"/>
</dbReference>
<evidence type="ECO:0000313" key="18">
    <source>
        <dbReference type="EMBL" id="GLD55717.1"/>
    </source>
</evidence>
<dbReference type="GO" id="GO:0015031">
    <property type="term" value="P:protein transport"/>
    <property type="evidence" value="ECO:0007669"/>
    <property type="project" value="UniProtKB-KW"/>
</dbReference>
<dbReference type="Pfam" id="PF00017">
    <property type="entry name" value="SH2"/>
    <property type="match status" value="1"/>
</dbReference>
<keyword evidence="8" id="KW-0813">Transport</keyword>
<dbReference type="PROSITE" id="PS51419">
    <property type="entry name" value="RAB"/>
    <property type="match status" value="1"/>
</dbReference>
<dbReference type="PRINTS" id="PR00401">
    <property type="entry name" value="SH2DOMAIN"/>
</dbReference>
<dbReference type="FunFam" id="3.40.50.300:FF:000085">
    <property type="entry name" value="Putative ras-related protein rab-11a"/>
    <property type="match status" value="1"/>
</dbReference>
<comment type="catalytic activity">
    <reaction evidence="14">
        <text>GTP + H2O = GDP + phosphate + H(+)</text>
        <dbReference type="Rhea" id="RHEA:19669"/>
        <dbReference type="ChEBI" id="CHEBI:15377"/>
        <dbReference type="ChEBI" id="CHEBI:15378"/>
        <dbReference type="ChEBI" id="CHEBI:37565"/>
        <dbReference type="ChEBI" id="CHEBI:43474"/>
        <dbReference type="ChEBI" id="CHEBI:58189"/>
        <dbReference type="EC" id="3.6.5.2"/>
    </reaction>
    <physiologicalReaction direction="left-to-right" evidence="14">
        <dbReference type="Rhea" id="RHEA:19670"/>
    </physiologicalReaction>
</comment>
<feature type="compositionally biased region" description="Polar residues" evidence="16">
    <location>
        <begin position="178"/>
        <end position="188"/>
    </location>
</feature>
<keyword evidence="7" id="KW-0547">Nucleotide-binding</keyword>
<feature type="compositionally biased region" description="Low complexity" evidence="16">
    <location>
        <begin position="243"/>
        <end position="253"/>
    </location>
</feature>
<gene>
    <name evidence="18" type="ORF">AKAME5_000815400</name>
</gene>
<keyword evidence="11" id="KW-0449">Lipoprotein</keyword>
<feature type="compositionally biased region" description="Basic and acidic residues" evidence="16">
    <location>
        <begin position="168"/>
        <end position="177"/>
    </location>
</feature>
<keyword evidence="8" id="KW-0653">Protein transport</keyword>
<proteinExistence type="inferred from homology"/>
<sequence length="696" mass="77409">MENKLGVDLQMETPEGGLKELVLRWFTETQAALMLNNGNFPDWFQGFAARKDAEDLLRDKALGSFLIRLSDKAVGYILSYKGHDRCRHFVITQDQDGQFAISGDCQTYHSLTELIEHYKVSPIQPFGECLTSSCYEEDTGELYDVVNYNPKHKPGVSVQALRSLWDQKNDHHNDPRNNQRIQQQNGPGTVQPPAVPPKSKSRKLTGTVSVDAMSLSQVENRSKSLPQLDNNNVEEDEYSNQLSSPSASYSPAPLKRVTCHTYSLHEPGAQRPSASRSEQQSDDMELLRSNPLYQTSAGPGGSSTQQGDGMYAEVPQRPTPAGQPDDTYEQIPGEAAAAAAVQGNTYESLDDMKTKKSKSTWGKKKKKLRKYCSQTDSRWKSEIQQSAFLPLKLIRSDYQFLNKTMGTRDDEYDYLFKVVLIGDSGVGKSNLLSRFTRNEFNLESKSTIGVEFATRSIQVDGKTVKAQIWDTAGQERYRAITSAYYRGAVGALLVYDIAKHLTYENVERWLKELRDHADSNIVIMLVGNKSDLRHLRAVPTDEARAFAEKNGLSFLETSALDSTNVETAFQTILTEIYRIVSQKQMSERQESDMSPSNNVVNIQVQPTENKPKMQCFHASPPLPSPPSFLASPPSLLASPSAQLTTPQPPLPQKTDCLGVVRGVGGTSHSFEAVTRTLHQPVPATPHPPSPPFSLLL</sequence>
<dbReference type="InterPro" id="IPR050209">
    <property type="entry name" value="Rab_GTPases_membrane_traffic"/>
</dbReference>
<evidence type="ECO:0000256" key="1">
    <source>
        <dbReference type="ARBA" id="ARBA00004139"/>
    </source>
</evidence>
<feature type="region of interest" description="Disordered" evidence="16">
    <location>
        <begin position="618"/>
        <end position="655"/>
    </location>
</feature>
<evidence type="ECO:0000256" key="8">
    <source>
        <dbReference type="ARBA" id="ARBA00022927"/>
    </source>
</evidence>
<dbReference type="Pfam" id="PF00071">
    <property type="entry name" value="Ras"/>
    <property type="match status" value="1"/>
</dbReference>
<keyword evidence="12" id="KW-0636">Prenylation</keyword>
<feature type="region of interest" description="Disordered" evidence="16">
    <location>
        <begin position="291"/>
        <end position="329"/>
    </location>
</feature>
<dbReference type="GO" id="GO:0003925">
    <property type="term" value="F:G protein activity"/>
    <property type="evidence" value="ECO:0007669"/>
    <property type="project" value="UniProtKB-EC"/>
</dbReference>
<evidence type="ECO:0000256" key="14">
    <source>
        <dbReference type="ARBA" id="ARBA00047660"/>
    </source>
</evidence>
<dbReference type="EMBL" id="BRZM01000022">
    <property type="protein sequence ID" value="GLD55717.1"/>
    <property type="molecule type" value="Genomic_DNA"/>
</dbReference>
<evidence type="ECO:0000256" key="16">
    <source>
        <dbReference type="SAM" id="MobiDB-lite"/>
    </source>
</evidence>
<keyword evidence="6" id="KW-0488">Methylation</keyword>
<feature type="compositionally biased region" description="Pro residues" evidence="16">
    <location>
        <begin position="682"/>
        <end position="696"/>
    </location>
</feature>
<evidence type="ECO:0000256" key="12">
    <source>
        <dbReference type="ARBA" id="ARBA00023289"/>
    </source>
</evidence>
<dbReference type="SUPFAM" id="SSF55550">
    <property type="entry name" value="SH2 domain"/>
    <property type="match status" value="1"/>
</dbReference>
<dbReference type="SMART" id="SM00176">
    <property type="entry name" value="RAN"/>
    <property type="match status" value="1"/>
</dbReference>
<dbReference type="PRINTS" id="PR00449">
    <property type="entry name" value="RASTRNSFRMNG"/>
</dbReference>
<feature type="domain" description="SH2" evidence="17">
    <location>
        <begin position="43"/>
        <end position="119"/>
    </location>
</feature>
<feature type="region of interest" description="Disordered" evidence="16">
    <location>
        <begin position="671"/>
        <end position="696"/>
    </location>
</feature>
<comment type="similarity">
    <text evidence="4">Belongs to the small GTPase superfamily. Rab family.</text>
</comment>
<keyword evidence="15" id="KW-0727">SH2 domain</keyword>
<organism evidence="18 19">
    <name type="scientific">Lates japonicus</name>
    <name type="common">Japanese lates</name>
    <dbReference type="NCBI Taxonomy" id="270547"/>
    <lineage>
        <taxon>Eukaryota</taxon>
        <taxon>Metazoa</taxon>
        <taxon>Chordata</taxon>
        <taxon>Craniata</taxon>
        <taxon>Vertebrata</taxon>
        <taxon>Euteleostomi</taxon>
        <taxon>Actinopterygii</taxon>
        <taxon>Neopterygii</taxon>
        <taxon>Teleostei</taxon>
        <taxon>Neoteleostei</taxon>
        <taxon>Acanthomorphata</taxon>
        <taxon>Carangaria</taxon>
        <taxon>Carangaria incertae sedis</taxon>
        <taxon>Centropomidae</taxon>
        <taxon>Lates</taxon>
    </lineage>
</organism>